<protein>
    <submittedName>
        <fullName evidence="1">Uncharacterized protein</fullName>
    </submittedName>
</protein>
<evidence type="ECO:0000313" key="1">
    <source>
        <dbReference type="EMBL" id="OAO17481.1"/>
    </source>
</evidence>
<proteinExistence type="predicted"/>
<accession>A0A196SMI0</accession>
<organism evidence="1 2">
    <name type="scientific">Blastocystis sp. subtype 1 (strain ATCC 50177 / NandII)</name>
    <dbReference type="NCBI Taxonomy" id="478820"/>
    <lineage>
        <taxon>Eukaryota</taxon>
        <taxon>Sar</taxon>
        <taxon>Stramenopiles</taxon>
        <taxon>Bigyra</taxon>
        <taxon>Opalozoa</taxon>
        <taxon>Opalinata</taxon>
        <taxon>Blastocystidae</taxon>
        <taxon>Blastocystis</taxon>
    </lineage>
</organism>
<name>A0A196SMI0_BLAHN</name>
<dbReference type="Proteomes" id="UP000078348">
    <property type="component" value="Unassembled WGS sequence"/>
</dbReference>
<dbReference type="EMBL" id="LXWW01000028">
    <property type="protein sequence ID" value="OAO17481.1"/>
    <property type="molecule type" value="Genomic_DNA"/>
</dbReference>
<dbReference type="AlphaFoldDB" id="A0A196SMI0"/>
<comment type="caution">
    <text evidence="1">The sequence shown here is derived from an EMBL/GenBank/DDBJ whole genome shotgun (WGS) entry which is preliminary data.</text>
</comment>
<keyword evidence="2" id="KW-1185">Reference proteome</keyword>
<evidence type="ECO:0000313" key="2">
    <source>
        <dbReference type="Proteomes" id="UP000078348"/>
    </source>
</evidence>
<gene>
    <name evidence="1" type="ORF">AV274_0778</name>
</gene>
<reference evidence="1 2" key="1">
    <citation type="submission" date="2016-05" db="EMBL/GenBank/DDBJ databases">
        <title>Nuclear genome of Blastocystis sp. subtype 1 NandII.</title>
        <authorList>
            <person name="Gentekaki E."/>
            <person name="Curtis B."/>
            <person name="Stairs C."/>
            <person name="Eme L."/>
            <person name="Herman E."/>
            <person name="Klimes V."/>
            <person name="Arias M.C."/>
            <person name="Elias M."/>
            <person name="Hilliou F."/>
            <person name="Klute M."/>
            <person name="Malik S.-B."/>
            <person name="Pightling A."/>
            <person name="Rachubinski R."/>
            <person name="Salas D."/>
            <person name="Schlacht A."/>
            <person name="Suga H."/>
            <person name="Archibald J."/>
            <person name="Ball S.G."/>
            <person name="Clark G."/>
            <person name="Dacks J."/>
            <person name="Van Der Giezen M."/>
            <person name="Tsaousis A."/>
            <person name="Roger A."/>
        </authorList>
    </citation>
    <scope>NUCLEOTIDE SEQUENCE [LARGE SCALE GENOMIC DNA]</scope>
    <source>
        <strain evidence="2">ATCC 50177 / NandII</strain>
    </source>
</reference>
<sequence>MFYPLRRMRRKQALAYAKLRLRKQFFRITEKKQSHCLKQPRTIHHVRFTGKVQVITFDKGAPPVVSILRRPSRIDQLSDRALLAEAERLQIRPRRTVTEELKKRIASKWRSDYRSAMKQTGLDSTSVADKDIEDYYNLFLALKRSANLLLSGESFMPQRESLPSLIAFMRQYGLYVPPNPSRSECIQSVENYLVDHVTPRDSPLGDLSRCRLSATDFFNVKYALHSSAMLRDVLASYGLKAPKSLLQRKMAVADLLDKELKEAFTSCLRNTLDACLAYRKMECASSSPSVLMKALFDRMKEDGEPILEETE</sequence>